<gene>
    <name evidence="1" type="ORF">LTS18_010560</name>
</gene>
<reference evidence="1" key="1">
    <citation type="submission" date="2024-09" db="EMBL/GenBank/DDBJ databases">
        <title>Black Yeasts Isolated from many extreme environments.</title>
        <authorList>
            <person name="Coleine C."/>
            <person name="Stajich J.E."/>
            <person name="Selbmann L."/>
        </authorList>
    </citation>
    <scope>NUCLEOTIDE SEQUENCE</scope>
    <source>
        <strain evidence="1">CCFEE 5737</strain>
    </source>
</reference>
<organism evidence="1 2">
    <name type="scientific">Coniosporium uncinatum</name>
    <dbReference type="NCBI Taxonomy" id="93489"/>
    <lineage>
        <taxon>Eukaryota</taxon>
        <taxon>Fungi</taxon>
        <taxon>Dikarya</taxon>
        <taxon>Ascomycota</taxon>
        <taxon>Pezizomycotina</taxon>
        <taxon>Dothideomycetes</taxon>
        <taxon>Dothideomycetes incertae sedis</taxon>
        <taxon>Coniosporium</taxon>
    </lineage>
</organism>
<sequence>MPSSLPRAASPALSSSTSVTGDQPNVTGGAGPVPAKRRRLTPAEKAARDQEKATYKAAKEEEKRVRDEQKRVENEEKEEKRRQREIARQQAEQEKEEKRKAKEAVKQKEEEEKARKERSQMKLNAFFMKPKPSIPAAVLAGSPKKPDGDVAK</sequence>
<protein>
    <submittedName>
        <fullName evidence="1">Uncharacterized protein</fullName>
    </submittedName>
</protein>
<proteinExistence type="predicted"/>
<evidence type="ECO:0000313" key="2">
    <source>
        <dbReference type="Proteomes" id="UP001186974"/>
    </source>
</evidence>
<dbReference type="Proteomes" id="UP001186974">
    <property type="component" value="Unassembled WGS sequence"/>
</dbReference>
<name>A0ACC3CZL2_9PEZI</name>
<keyword evidence="2" id="KW-1185">Reference proteome</keyword>
<comment type="caution">
    <text evidence="1">The sequence shown here is derived from an EMBL/GenBank/DDBJ whole genome shotgun (WGS) entry which is preliminary data.</text>
</comment>
<evidence type="ECO:0000313" key="1">
    <source>
        <dbReference type="EMBL" id="KAK3059555.1"/>
    </source>
</evidence>
<feature type="non-terminal residue" evidence="1">
    <location>
        <position position="152"/>
    </location>
</feature>
<accession>A0ACC3CZL2</accession>
<dbReference type="EMBL" id="JAWDJW010009303">
    <property type="protein sequence ID" value="KAK3059555.1"/>
    <property type="molecule type" value="Genomic_DNA"/>
</dbReference>